<proteinExistence type="predicted"/>
<keyword evidence="3 6" id="KW-1133">Transmembrane helix</keyword>
<dbReference type="AlphaFoldDB" id="A0A9P8B0M8"/>
<comment type="subcellular location">
    <subcellularLocation>
        <location evidence="1">Membrane</location>
        <topology evidence="1">Single-pass membrane protein</topology>
    </subcellularLocation>
</comment>
<evidence type="ECO:0000256" key="4">
    <source>
        <dbReference type="ARBA" id="ARBA00023136"/>
    </source>
</evidence>
<comment type="caution">
    <text evidence="7">The sequence shown here is derived from an EMBL/GenBank/DDBJ whole genome shotgun (WGS) entry which is preliminary data.</text>
</comment>
<protein>
    <recommendedName>
        <fullName evidence="9">Transmembrane protein</fullName>
    </recommendedName>
</protein>
<keyword evidence="8" id="KW-1185">Reference proteome</keyword>
<dbReference type="Proteomes" id="UP000812287">
    <property type="component" value="Unassembled WGS sequence"/>
</dbReference>
<dbReference type="GeneID" id="66113092"/>
<gene>
    <name evidence="7" type="ORF">BT62DRAFT_999347</name>
</gene>
<dbReference type="GO" id="GO:0016020">
    <property type="term" value="C:membrane"/>
    <property type="evidence" value="ECO:0007669"/>
    <property type="project" value="UniProtKB-SubCell"/>
</dbReference>
<evidence type="ECO:0000313" key="8">
    <source>
        <dbReference type="Proteomes" id="UP000812287"/>
    </source>
</evidence>
<keyword evidence="4 6" id="KW-0472">Membrane</keyword>
<dbReference type="OrthoDB" id="3068832at2759"/>
<keyword evidence="2 6" id="KW-0812">Transmembrane</keyword>
<evidence type="ECO:0000256" key="1">
    <source>
        <dbReference type="ARBA" id="ARBA00004167"/>
    </source>
</evidence>
<dbReference type="PANTHER" id="PTHR15549">
    <property type="entry name" value="PAIRED IMMUNOGLOBULIN-LIKE TYPE 2 RECEPTOR"/>
    <property type="match status" value="1"/>
</dbReference>
<organism evidence="7 8">
    <name type="scientific">Guyanagaster necrorhizus</name>
    <dbReference type="NCBI Taxonomy" id="856835"/>
    <lineage>
        <taxon>Eukaryota</taxon>
        <taxon>Fungi</taxon>
        <taxon>Dikarya</taxon>
        <taxon>Basidiomycota</taxon>
        <taxon>Agaricomycotina</taxon>
        <taxon>Agaricomycetes</taxon>
        <taxon>Agaricomycetidae</taxon>
        <taxon>Agaricales</taxon>
        <taxon>Marasmiineae</taxon>
        <taxon>Physalacriaceae</taxon>
        <taxon>Guyanagaster</taxon>
    </lineage>
</organism>
<feature type="compositionally biased region" description="Polar residues" evidence="5">
    <location>
        <begin position="330"/>
        <end position="350"/>
    </location>
</feature>
<evidence type="ECO:0000256" key="5">
    <source>
        <dbReference type="SAM" id="MobiDB-lite"/>
    </source>
</evidence>
<name>A0A9P8B0M8_9AGAR</name>
<feature type="compositionally biased region" description="Low complexity" evidence="5">
    <location>
        <begin position="351"/>
        <end position="364"/>
    </location>
</feature>
<evidence type="ECO:0000313" key="7">
    <source>
        <dbReference type="EMBL" id="KAG7453292.1"/>
    </source>
</evidence>
<evidence type="ECO:0000256" key="3">
    <source>
        <dbReference type="ARBA" id="ARBA00022989"/>
    </source>
</evidence>
<dbReference type="GO" id="GO:0071944">
    <property type="term" value="C:cell periphery"/>
    <property type="evidence" value="ECO:0007669"/>
    <property type="project" value="UniProtKB-ARBA"/>
</dbReference>
<dbReference type="RefSeq" id="XP_043046792.1">
    <property type="nucleotide sequence ID" value="XM_043190795.1"/>
</dbReference>
<dbReference type="EMBL" id="MU250523">
    <property type="protein sequence ID" value="KAG7453292.1"/>
    <property type="molecule type" value="Genomic_DNA"/>
</dbReference>
<evidence type="ECO:0000256" key="6">
    <source>
        <dbReference type="SAM" id="Phobius"/>
    </source>
</evidence>
<evidence type="ECO:0008006" key="9">
    <source>
        <dbReference type="Google" id="ProtNLM"/>
    </source>
</evidence>
<reference evidence="7" key="1">
    <citation type="submission" date="2020-11" db="EMBL/GenBank/DDBJ databases">
        <title>Adaptations for nitrogen fixation in a non-lichenized fungal sporocarp promotes dispersal by wood-feeding termites.</title>
        <authorList>
            <consortium name="DOE Joint Genome Institute"/>
            <person name="Koch R.A."/>
            <person name="Yoon G."/>
            <person name="Arayal U."/>
            <person name="Lail K."/>
            <person name="Amirebrahimi M."/>
            <person name="Labutti K."/>
            <person name="Lipzen A."/>
            <person name="Riley R."/>
            <person name="Barry K."/>
            <person name="Henrissat B."/>
            <person name="Grigoriev I.V."/>
            <person name="Herr J.R."/>
            <person name="Aime M.C."/>
        </authorList>
    </citation>
    <scope>NUCLEOTIDE SEQUENCE</scope>
    <source>
        <strain evidence="7">MCA 3950</strain>
    </source>
</reference>
<feature type="region of interest" description="Disordered" evidence="5">
    <location>
        <begin position="325"/>
        <end position="405"/>
    </location>
</feature>
<accession>A0A9P8B0M8</accession>
<evidence type="ECO:0000256" key="2">
    <source>
        <dbReference type="ARBA" id="ARBA00022692"/>
    </source>
</evidence>
<dbReference type="InterPro" id="IPR051694">
    <property type="entry name" value="Immunoregulatory_rcpt-like"/>
</dbReference>
<feature type="transmembrane region" description="Helical" evidence="6">
    <location>
        <begin position="156"/>
        <end position="177"/>
    </location>
</feature>
<sequence>MWLSGNHHECECVAVDDRSHHVDLRHSHSDTDNGDLDHDIVVDLGGYSNLDDLDSFDDLNVVFVDYINNEHYWHDIQHHFVDDCYHFVYHLEYGDYLDSSSTSEIITTNDTGGITTVTTVIPITSSTGAATGSSAAAAAASSSSSSSSGGFWNNKGAVAGVFTVVGLIGVALLVVLVTTTIRRRRARQFDQELAEAAAAAPGPVPVYLDDDDDFPTRNKMVGGGGGFSDASSHGTYAQNPMSTESYGMSEIPAATDYGQAGIGVSRTRSMGGLPGAGGWLNAGEGASPYPVFMQAGAPQHPGYYTDVNNTVPVAPQAAYGAYGEPLYPERQQSPPQSYPDTTTSDLSRQGSQSLLSTATSPTSPGESYASHYQPGFVLPNSYEGGQQPQPELDDGRPKILKVANE</sequence>